<dbReference type="Pfam" id="PF00027">
    <property type="entry name" value="cNMP_binding"/>
    <property type="match status" value="1"/>
</dbReference>
<keyword evidence="3" id="KW-0812">Transmembrane</keyword>
<feature type="active site" description="Proton acceptor" evidence="9">
    <location>
        <position position="446"/>
    </location>
</feature>
<feature type="short sequence motif" description="DGA/G" evidence="9">
    <location>
        <begin position="446"/>
        <end position="448"/>
    </location>
</feature>
<dbReference type="Pfam" id="PF24179">
    <property type="entry name" value="NTE_Ploop"/>
    <property type="match status" value="1"/>
</dbReference>
<name>A0A7W9A3S8_9CAUL</name>
<feature type="domain" description="Cyclic nucleotide-binding" evidence="11">
    <location>
        <begin position="28"/>
        <end position="130"/>
    </location>
</feature>
<evidence type="ECO:0000256" key="9">
    <source>
        <dbReference type="PROSITE-ProRule" id="PRU01161"/>
    </source>
</evidence>
<keyword evidence="6" id="KW-1133">Transmembrane helix</keyword>
<dbReference type="RefSeq" id="WP_123287040.1">
    <property type="nucleotide sequence ID" value="NZ_JACIJB010000006.1"/>
</dbReference>
<comment type="subcellular location">
    <subcellularLocation>
        <location evidence="1">Membrane</location>
    </subcellularLocation>
</comment>
<dbReference type="InterPro" id="IPR056556">
    <property type="entry name" value="NTE1_P-loop_dom"/>
</dbReference>
<evidence type="ECO:0000256" key="4">
    <source>
        <dbReference type="ARBA" id="ARBA00022801"/>
    </source>
</evidence>
<evidence type="ECO:0000256" key="5">
    <source>
        <dbReference type="ARBA" id="ARBA00022963"/>
    </source>
</evidence>
<dbReference type="GO" id="GO:0004622">
    <property type="term" value="F:phosphatidylcholine lysophospholipase activity"/>
    <property type="evidence" value="ECO:0007669"/>
    <property type="project" value="UniProtKB-ARBA"/>
</dbReference>
<dbReference type="EMBL" id="JACIJB010000006">
    <property type="protein sequence ID" value="MBB5660901.1"/>
    <property type="molecule type" value="Genomic_DNA"/>
</dbReference>
<dbReference type="CDD" id="cd07205">
    <property type="entry name" value="Pat_PNPLA6_PNPLA7_NTE1_like"/>
    <property type="match status" value="1"/>
</dbReference>
<evidence type="ECO:0000256" key="8">
    <source>
        <dbReference type="ARBA" id="ARBA00023136"/>
    </source>
</evidence>
<keyword evidence="8" id="KW-0472">Membrane</keyword>
<dbReference type="PROSITE" id="PS51635">
    <property type="entry name" value="PNPLA"/>
    <property type="match status" value="1"/>
</dbReference>
<evidence type="ECO:0000256" key="3">
    <source>
        <dbReference type="ARBA" id="ARBA00022692"/>
    </source>
</evidence>
<feature type="region of interest" description="Disordered" evidence="10">
    <location>
        <begin position="587"/>
        <end position="610"/>
    </location>
</feature>
<sequence length="610" mass="65868">MAKARTDTLEAALQQLFTGGETTHVSWFALTGGEQLFGEGAPADTLYLVRSGRLGVFCHDGDDQAPRFLGVVRPGEPVGEMSMLAGTPHTASVVALRDSEILALPRETFFEAARSQPDLMVELSRLMIRRSRDQNLGGGEPSVFGFISARSKPIRAFVERIAASIQAQGFTCKVIDHSALSSVAEWFSRVEDSHDFVLYVAEADEPAWAQLCTRQVDRLFIVGNPLTTPPGANLPRNPALDAQQRTDLILLRDPRMPRPANTGVWLDSVRPGRWFHATDGNAADAARMARIVTGTAVGLVLSGGGARAYAHIGAIKALREARVPLDFLGGSSMGAIIAAGPALGWSQDELEDEIKRAFVASDPLSDITFPMIAMTRAGKVARLLRNAYGDTEIADMPLPFFAVSTNLTTGRIEVHKRGLLRRAMRATIAIPGVMPPVVMHDQVLVDGAVLRNFPAETMRQMNAGPVVGVDMSQARGVDPAALQNPPSWWRWILSGDWKNGPPIVALLMRAATLTSDADVETSRKATDLLIQPEPEGMDIRDWKAYDIPVQAGYEAARKALDELDGPVTDLRRSRIREAEEAEILIAPAPAETASGKAKASRRQAASGTPG</sequence>
<gene>
    <name evidence="13" type="ORF">FHS65_001654</name>
</gene>
<dbReference type="PANTHER" id="PTHR14226">
    <property type="entry name" value="NEUROPATHY TARGET ESTERASE/SWISS CHEESE D.MELANOGASTER"/>
    <property type="match status" value="1"/>
</dbReference>
<evidence type="ECO:0000313" key="14">
    <source>
        <dbReference type="Proteomes" id="UP000548978"/>
    </source>
</evidence>
<dbReference type="GO" id="GO:0016042">
    <property type="term" value="P:lipid catabolic process"/>
    <property type="evidence" value="ECO:0007669"/>
    <property type="project" value="UniProtKB-UniRule"/>
</dbReference>
<dbReference type="InterPro" id="IPR018490">
    <property type="entry name" value="cNMP-bd_dom_sf"/>
</dbReference>
<feature type="domain" description="PNPLA" evidence="12">
    <location>
        <begin position="299"/>
        <end position="459"/>
    </location>
</feature>
<dbReference type="Proteomes" id="UP000548978">
    <property type="component" value="Unassembled WGS sequence"/>
</dbReference>
<evidence type="ECO:0000313" key="13">
    <source>
        <dbReference type="EMBL" id="MBB5660901.1"/>
    </source>
</evidence>
<evidence type="ECO:0000259" key="11">
    <source>
        <dbReference type="PROSITE" id="PS50042"/>
    </source>
</evidence>
<evidence type="ECO:0000259" key="12">
    <source>
        <dbReference type="PROSITE" id="PS51635"/>
    </source>
</evidence>
<keyword evidence="5 9" id="KW-0442">Lipid degradation</keyword>
<proteinExistence type="inferred from homology"/>
<dbReference type="InterPro" id="IPR002641">
    <property type="entry name" value="PNPLA_dom"/>
</dbReference>
<reference evidence="13 14" key="1">
    <citation type="submission" date="2020-08" db="EMBL/GenBank/DDBJ databases">
        <title>Genomic Encyclopedia of Type Strains, Phase IV (KMG-IV): sequencing the most valuable type-strain genomes for metagenomic binning, comparative biology and taxonomic classification.</title>
        <authorList>
            <person name="Goeker M."/>
        </authorList>
    </citation>
    <scope>NUCLEOTIDE SEQUENCE [LARGE SCALE GENOMIC DNA]</scope>
    <source>
        <strain evidence="13 14">DSM 24448</strain>
    </source>
</reference>
<dbReference type="OrthoDB" id="5290098at2"/>
<keyword evidence="4 9" id="KW-0378">Hydrolase</keyword>
<comment type="caution">
    <text evidence="13">The sequence shown here is derived from an EMBL/GenBank/DDBJ whole genome shotgun (WGS) entry which is preliminary data.</text>
</comment>
<organism evidence="13 14">
    <name type="scientific">Brevundimonas halotolerans</name>
    <dbReference type="NCBI Taxonomy" id="69670"/>
    <lineage>
        <taxon>Bacteria</taxon>
        <taxon>Pseudomonadati</taxon>
        <taxon>Pseudomonadota</taxon>
        <taxon>Alphaproteobacteria</taxon>
        <taxon>Caulobacterales</taxon>
        <taxon>Caulobacteraceae</taxon>
        <taxon>Brevundimonas</taxon>
    </lineage>
</organism>
<dbReference type="Pfam" id="PF01734">
    <property type="entry name" value="Patatin"/>
    <property type="match status" value="1"/>
</dbReference>
<dbReference type="InterPro" id="IPR000595">
    <property type="entry name" value="cNMP-bd_dom"/>
</dbReference>
<dbReference type="CDD" id="cd00038">
    <property type="entry name" value="CAP_ED"/>
    <property type="match status" value="1"/>
</dbReference>
<protein>
    <submittedName>
        <fullName evidence="13">NTE family protein</fullName>
    </submittedName>
</protein>
<dbReference type="InterPro" id="IPR014710">
    <property type="entry name" value="RmlC-like_jellyroll"/>
</dbReference>
<dbReference type="PANTHER" id="PTHR14226:SF29">
    <property type="entry name" value="NEUROPATHY TARGET ESTERASE SWS"/>
    <property type="match status" value="1"/>
</dbReference>
<evidence type="ECO:0000256" key="1">
    <source>
        <dbReference type="ARBA" id="ARBA00004370"/>
    </source>
</evidence>
<feature type="active site" description="Nucleophile" evidence="9">
    <location>
        <position position="332"/>
    </location>
</feature>
<evidence type="ECO:0000256" key="6">
    <source>
        <dbReference type="ARBA" id="ARBA00022989"/>
    </source>
</evidence>
<evidence type="ECO:0000256" key="10">
    <source>
        <dbReference type="SAM" id="MobiDB-lite"/>
    </source>
</evidence>
<dbReference type="SUPFAM" id="SSF52151">
    <property type="entry name" value="FabD/lysophospholipase-like"/>
    <property type="match status" value="1"/>
</dbReference>
<dbReference type="PROSITE" id="PS50042">
    <property type="entry name" value="CNMP_BINDING_3"/>
    <property type="match status" value="1"/>
</dbReference>
<dbReference type="InterPro" id="IPR016035">
    <property type="entry name" value="Acyl_Trfase/lysoPLipase"/>
</dbReference>
<dbReference type="GO" id="GO:0016020">
    <property type="term" value="C:membrane"/>
    <property type="evidence" value="ECO:0007669"/>
    <property type="project" value="UniProtKB-SubCell"/>
</dbReference>
<dbReference type="AlphaFoldDB" id="A0A7W9A3S8"/>
<feature type="short sequence motif" description="GXSXG" evidence="9">
    <location>
        <begin position="330"/>
        <end position="334"/>
    </location>
</feature>
<keyword evidence="7 9" id="KW-0443">Lipid metabolism</keyword>
<evidence type="ECO:0000256" key="7">
    <source>
        <dbReference type="ARBA" id="ARBA00023098"/>
    </source>
</evidence>
<comment type="caution">
    <text evidence="9">Lacks conserved residue(s) required for the propagation of feature annotation.</text>
</comment>
<accession>A0A7W9A3S8</accession>
<dbReference type="Gene3D" id="2.60.120.10">
    <property type="entry name" value="Jelly Rolls"/>
    <property type="match status" value="1"/>
</dbReference>
<dbReference type="SUPFAM" id="SSF51206">
    <property type="entry name" value="cAMP-binding domain-like"/>
    <property type="match status" value="1"/>
</dbReference>
<dbReference type="SMART" id="SM00100">
    <property type="entry name" value="cNMP"/>
    <property type="match status" value="1"/>
</dbReference>
<comment type="similarity">
    <text evidence="2">Belongs to the NTE family.</text>
</comment>
<evidence type="ECO:0000256" key="2">
    <source>
        <dbReference type="ARBA" id="ARBA00006636"/>
    </source>
</evidence>
<dbReference type="Gene3D" id="3.40.1090.10">
    <property type="entry name" value="Cytosolic phospholipase A2 catalytic domain"/>
    <property type="match status" value="2"/>
</dbReference>
<keyword evidence="14" id="KW-1185">Reference proteome</keyword>
<dbReference type="InterPro" id="IPR050301">
    <property type="entry name" value="NTE"/>
</dbReference>